<evidence type="ECO:0000256" key="2">
    <source>
        <dbReference type="ARBA" id="ARBA00004170"/>
    </source>
</evidence>
<dbReference type="FunFam" id="1.10.287.80:FF:000005">
    <property type="entry name" value="ATP synthase gamma chain"/>
    <property type="match status" value="1"/>
</dbReference>
<keyword evidence="7 12" id="KW-0375">Hydrogen ion transport</keyword>
<evidence type="ECO:0000256" key="8">
    <source>
        <dbReference type="ARBA" id="ARBA00023065"/>
    </source>
</evidence>
<dbReference type="GO" id="GO:0042777">
    <property type="term" value="P:proton motive force-driven plasma membrane ATP synthesis"/>
    <property type="evidence" value="ECO:0007669"/>
    <property type="project" value="UniProtKB-UniRule"/>
</dbReference>
<dbReference type="CDD" id="cd12151">
    <property type="entry name" value="F1-ATPase_gamma"/>
    <property type="match status" value="1"/>
</dbReference>
<evidence type="ECO:0000256" key="3">
    <source>
        <dbReference type="ARBA" id="ARBA00007681"/>
    </source>
</evidence>
<dbReference type="Pfam" id="PF00231">
    <property type="entry name" value="ATP-synt"/>
    <property type="match status" value="1"/>
</dbReference>
<dbReference type="GO" id="GO:0005886">
    <property type="term" value="C:plasma membrane"/>
    <property type="evidence" value="ECO:0007669"/>
    <property type="project" value="UniProtKB-SubCell"/>
</dbReference>
<comment type="function">
    <text evidence="1 12">Produces ATP from ADP in the presence of a proton gradient across the membrane. The gamma chain is believed to be important in regulating ATPase activity and the flow of protons through the CF(0) complex.</text>
</comment>
<keyword evidence="6 12" id="KW-1003">Cell membrane</keyword>
<evidence type="ECO:0000256" key="10">
    <source>
        <dbReference type="ARBA" id="ARBA00023196"/>
    </source>
</evidence>
<evidence type="ECO:0000256" key="5">
    <source>
        <dbReference type="ARBA" id="ARBA00022448"/>
    </source>
</evidence>
<dbReference type="AlphaFoldDB" id="A0A9Q8TWV0"/>
<comment type="subcellular location">
    <subcellularLocation>
        <location evidence="12">Cell membrane</location>
        <topology evidence="12">Peripheral membrane protein</topology>
    </subcellularLocation>
    <subcellularLocation>
        <location evidence="2">Membrane</location>
        <topology evidence="2">Peripheral membrane protein</topology>
    </subcellularLocation>
</comment>
<keyword evidence="8 12" id="KW-0406">Ion transport</keyword>
<dbReference type="InterPro" id="IPR000131">
    <property type="entry name" value="ATP_synth_F1_gsu"/>
</dbReference>
<keyword evidence="11 12" id="KW-0066">ATP synthesis</keyword>
<evidence type="ECO:0000256" key="7">
    <source>
        <dbReference type="ARBA" id="ARBA00022781"/>
    </source>
</evidence>
<gene>
    <name evidence="12 13" type="primary">atpG</name>
    <name evidence="13" type="ORF">M9393_03230</name>
</gene>
<dbReference type="GO" id="GO:0045259">
    <property type="term" value="C:proton-transporting ATP synthase complex"/>
    <property type="evidence" value="ECO:0007669"/>
    <property type="project" value="UniProtKB-KW"/>
</dbReference>
<evidence type="ECO:0000313" key="13">
    <source>
        <dbReference type="EMBL" id="URJ28155.1"/>
    </source>
</evidence>
<dbReference type="RefSeq" id="WP_250248573.1">
    <property type="nucleotide sequence ID" value="NZ_CP097753.1"/>
</dbReference>
<evidence type="ECO:0000313" key="14">
    <source>
        <dbReference type="Proteomes" id="UP001056209"/>
    </source>
</evidence>
<name>A0A9Q8TWV0_9ENTR</name>
<evidence type="ECO:0000256" key="1">
    <source>
        <dbReference type="ARBA" id="ARBA00003456"/>
    </source>
</evidence>
<dbReference type="PANTHER" id="PTHR11693:SF22">
    <property type="entry name" value="ATP SYNTHASE SUBUNIT GAMMA, MITOCHONDRIAL"/>
    <property type="match status" value="1"/>
</dbReference>
<dbReference type="InterPro" id="IPR035968">
    <property type="entry name" value="ATP_synth_F1_ATPase_gsu"/>
</dbReference>
<dbReference type="PRINTS" id="PR00126">
    <property type="entry name" value="ATPASEGAMMA"/>
</dbReference>
<accession>A0A9Q8TWV0</accession>
<keyword evidence="9 12" id="KW-0472">Membrane</keyword>
<protein>
    <recommendedName>
        <fullName evidence="12">ATP synthase gamma chain</fullName>
    </recommendedName>
    <alternativeName>
        <fullName evidence="12">ATP synthase F1 sector gamma subunit</fullName>
    </alternativeName>
    <alternativeName>
        <fullName evidence="12">F-ATPase gamma subunit</fullName>
    </alternativeName>
</protein>
<evidence type="ECO:0000256" key="9">
    <source>
        <dbReference type="ARBA" id="ARBA00023136"/>
    </source>
</evidence>
<evidence type="ECO:0000256" key="12">
    <source>
        <dbReference type="HAMAP-Rule" id="MF_00815"/>
    </source>
</evidence>
<sequence length="288" mass="32838">MSSTKEIRGKIDSIRNIQKIAKAMEMISASKIYKTQKRMLVSQPYAETIRKVINHIALGTLEYKHSYFEERNIQSVGYWVVSTDRGLTGGLNINLFRALLRDFSKWNNTGISIKLAVIGSKAASFLHCIKQTKIVSCICGIGDIPKMSDLIGSIRVMLQLYNKKKVDRLYLSYNKFVNTLSQVPQILQILPIVSDDKVVLKNQHWDYLYEPDSKILLNNLLQRYVESQIYQGVVENLASEQSARMMAMKTAADNGEVIINDLKLFYNKVRQTKITEELIEVVSGFSVM</sequence>
<proteinExistence type="inferred from homology"/>
<keyword evidence="10 12" id="KW-0139">CF(1)</keyword>
<dbReference type="EMBL" id="CP097753">
    <property type="protein sequence ID" value="URJ28155.1"/>
    <property type="molecule type" value="Genomic_DNA"/>
</dbReference>
<comment type="similarity">
    <text evidence="3 12">Belongs to the ATPase gamma chain family.</text>
</comment>
<evidence type="ECO:0000256" key="4">
    <source>
        <dbReference type="ARBA" id="ARBA00011648"/>
    </source>
</evidence>
<dbReference type="NCBIfam" id="NF004144">
    <property type="entry name" value="PRK05621.1-1"/>
    <property type="match status" value="1"/>
</dbReference>
<comment type="subunit">
    <text evidence="4 12">F-type ATPases have 2 components, CF(1) - the catalytic core - and CF(0) - the membrane proton channel. CF(1) has five subunits: alpha(3), beta(3), gamma(1), delta(1), epsilon(1). CF(0) has three main subunits: a, b and c.</text>
</comment>
<dbReference type="GO" id="GO:0046933">
    <property type="term" value="F:proton-transporting ATP synthase activity, rotational mechanism"/>
    <property type="evidence" value="ECO:0007669"/>
    <property type="project" value="UniProtKB-UniRule"/>
</dbReference>
<dbReference type="Proteomes" id="UP001056209">
    <property type="component" value="Chromosome"/>
</dbReference>
<evidence type="ECO:0000256" key="11">
    <source>
        <dbReference type="ARBA" id="ARBA00023310"/>
    </source>
</evidence>
<dbReference type="Gene3D" id="3.40.1380.10">
    <property type="match status" value="1"/>
</dbReference>
<evidence type="ECO:0000256" key="6">
    <source>
        <dbReference type="ARBA" id="ARBA00022475"/>
    </source>
</evidence>
<dbReference type="SUPFAM" id="SSF52943">
    <property type="entry name" value="ATP synthase (F1-ATPase), gamma subunit"/>
    <property type="match status" value="1"/>
</dbReference>
<dbReference type="GO" id="GO:0005524">
    <property type="term" value="F:ATP binding"/>
    <property type="evidence" value="ECO:0007669"/>
    <property type="project" value="UniProtKB-UniRule"/>
</dbReference>
<dbReference type="HAMAP" id="MF_00815">
    <property type="entry name" value="ATP_synth_gamma_bact"/>
    <property type="match status" value="1"/>
</dbReference>
<keyword evidence="5 12" id="KW-0813">Transport</keyword>
<dbReference type="Gene3D" id="1.10.287.80">
    <property type="entry name" value="ATP synthase, gamma subunit, helix hairpin domain"/>
    <property type="match status" value="1"/>
</dbReference>
<dbReference type="PANTHER" id="PTHR11693">
    <property type="entry name" value="ATP SYNTHASE GAMMA CHAIN"/>
    <property type="match status" value="1"/>
</dbReference>
<organism evidence="13 14">
    <name type="scientific">Candidatus Blochmannia vicinus</name>
    <name type="common">nom. nud.</name>
    <dbReference type="NCBI Taxonomy" id="251540"/>
    <lineage>
        <taxon>Bacteria</taxon>
        <taxon>Pseudomonadati</taxon>
        <taxon>Pseudomonadota</taxon>
        <taxon>Gammaproteobacteria</taxon>
        <taxon>Enterobacterales</taxon>
        <taxon>Enterobacteriaceae</taxon>
        <taxon>ant endosymbionts</taxon>
        <taxon>Candidatus Blochmanniella</taxon>
    </lineage>
</organism>
<reference evidence="13" key="1">
    <citation type="submission" date="2022-05" db="EMBL/GenBank/DDBJ databases">
        <title>Impact of host demography and evolutionary history on endosymbiont molecular evolution: a test in carpenter ants (Genus Camponotus) and their Blochmannia endosymbionts.</title>
        <authorList>
            <person name="Manthey J.D."/>
            <person name="Giron J.C."/>
            <person name="Hruska J.P."/>
        </authorList>
    </citation>
    <scope>NUCLEOTIDE SEQUENCE</scope>
    <source>
        <strain evidence="13">C-039</strain>
    </source>
</reference>
<dbReference type="NCBIfam" id="TIGR01146">
    <property type="entry name" value="ATPsyn_F1gamma"/>
    <property type="match status" value="1"/>
</dbReference>